<keyword evidence="3" id="KW-0611">Plant defense</keyword>
<accession>A0ABU6Y445</accession>
<evidence type="ECO:0000259" key="6">
    <source>
        <dbReference type="Pfam" id="PF23247"/>
    </source>
</evidence>
<feature type="domain" description="Disease resistance protein At4g27190-like leucine-rich repeats" evidence="6">
    <location>
        <begin position="752"/>
        <end position="847"/>
    </location>
</feature>
<dbReference type="InterPro" id="IPR032675">
    <property type="entry name" value="LRR_dom_sf"/>
</dbReference>
<dbReference type="InterPro" id="IPR057135">
    <property type="entry name" value="At4g27190-like_LRR"/>
</dbReference>
<dbReference type="InterPro" id="IPR002182">
    <property type="entry name" value="NB-ARC"/>
</dbReference>
<feature type="domain" description="Disease resistance protein At4g27190-like leucine-rich repeats" evidence="6">
    <location>
        <begin position="1032"/>
        <end position="1132"/>
    </location>
</feature>
<reference evidence="7 8" key="1">
    <citation type="journal article" date="2023" name="Plants (Basel)">
        <title>Bridging the Gap: Combining Genomics and Transcriptomics Approaches to Understand Stylosanthes scabra, an Orphan Legume from the Brazilian Caatinga.</title>
        <authorList>
            <person name="Ferreira-Neto J.R.C."/>
            <person name="da Silva M.D."/>
            <person name="Binneck E."/>
            <person name="de Melo N.F."/>
            <person name="da Silva R.H."/>
            <person name="de Melo A.L.T.M."/>
            <person name="Pandolfi V."/>
            <person name="Bustamante F.O."/>
            <person name="Brasileiro-Vidal A.C."/>
            <person name="Benko-Iseppon A.M."/>
        </authorList>
    </citation>
    <scope>NUCLEOTIDE SEQUENCE [LARGE SCALE GENOMIC DNA]</scope>
    <source>
        <tissue evidence="7">Leaves</tissue>
    </source>
</reference>
<keyword evidence="2" id="KW-0547">Nucleotide-binding</keyword>
<dbReference type="PANTHER" id="PTHR33463:SF105">
    <property type="entry name" value="AND NB-ARC DOMAIN DISEASE RESISTANCE PROTEIN, PUTATIVE-RELATED"/>
    <property type="match status" value="1"/>
</dbReference>
<name>A0ABU6Y445_9FABA</name>
<evidence type="ECO:0000259" key="5">
    <source>
        <dbReference type="Pfam" id="PF00931"/>
    </source>
</evidence>
<dbReference type="SUPFAM" id="SSF52540">
    <property type="entry name" value="P-loop containing nucleoside triphosphate hydrolases"/>
    <property type="match status" value="1"/>
</dbReference>
<comment type="caution">
    <text evidence="7">The sequence shown here is derived from an EMBL/GenBank/DDBJ whole genome shotgun (WGS) entry which is preliminary data.</text>
</comment>
<dbReference type="InterPro" id="IPR050905">
    <property type="entry name" value="Plant_NBS-LRR"/>
</dbReference>
<proteinExistence type="inferred from homology"/>
<dbReference type="SUPFAM" id="SSF52047">
    <property type="entry name" value="RNI-like"/>
    <property type="match status" value="1"/>
</dbReference>
<gene>
    <name evidence="7" type="ORF">PIB30_012011</name>
</gene>
<evidence type="ECO:0000256" key="2">
    <source>
        <dbReference type="ARBA" id="ARBA00022741"/>
    </source>
</evidence>
<evidence type="ECO:0000313" key="7">
    <source>
        <dbReference type="EMBL" id="MED6204774.1"/>
    </source>
</evidence>
<dbReference type="Gene3D" id="3.80.10.10">
    <property type="entry name" value="Ribonuclease Inhibitor"/>
    <property type="match status" value="2"/>
</dbReference>
<keyword evidence="8" id="KW-1185">Reference proteome</keyword>
<evidence type="ECO:0000256" key="1">
    <source>
        <dbReference type="ARBA" id="ARBA00008894"/>
    </source>
</evidence>
<dbReference type="Pfam" id="PF23247">
    <property type="entry name" value="LRR_RPS2"/>
    <property type="match status" value="2"/>
</dbReference>
<dbReference type="Gene3D" id="1.10.8.430">
    <property type="entry name" value="Helical domain of apoptotic protease-activating factors"/>
    <property type="match status" value="1"/>
</dbReference>
<sequence length="1170" mass="133079">MEFLTSLATEAISKLGTLVVGATVEQFKYVISHKKIVTDLKEEHAKLKKMKTALERLVEEDRSRGLEITEDVKGWLEKVQDIDAKLERIYAEGDEANKKKKCSNLASKYSLGKRATKNARNIEGLRKEKEGIYNSIISLPKSPPKYGSLYTQDIKALGSRKEILKKVMEKLKDDKVKRISVCGLGGVGKTTLAKEVIKNVETSKLFDKFAFAAVSQDPDYEKIQMEIAEMLHYNFQGKTMQVRAAELYRHVTSEAKSVLIVLDDIWHDLDFELLGLPSPEQQQGCKFLFTSRDKKVCQSMKCDQESIIEVPVLPEPEDWHLFREMAGDVVDKADIKNTAKEIAKECGGLPLALVVVARALANEEDRHAWIDAHKQLKSSPLSSFPNMQKLVYSRIEKSVNFLGSKEHKWCLWLCCLYPEDFDIPVESLLRHGMGMGVFKVDGALWEARNHVHTLILHLKRCFLLLDSGKPGCVKMHDVVRDVVISIASKVENGFLIQDNAKLKSTEEGKLDHVKAISLVLDDTKDLESDSEYPALQLLQVRSKNKEPNPWPEHFFQGMSKLKVLGMENLSINPPLPSLLFQAMADLHTLRIEYCDVGDISVIGKEFAKLQVLSFAYSNIEELPTQIGELGSLRLLDLTGCNDLCFIPTNVFKRLSQLEELYFGVENFPWIHHKGVLEELKSLADHMKVIEIKVNKVEVLPQGLTFKGLEKFWVYLVPYSFIEREEYFQSNMNLELWQLQHCLDVDGCIGSQNWEAILLEMCESLEMVFDLQGCSTQLNDLFPQLKEIKIWGLSNLIDVWGNAPNCVYGFQNGRSLSISKCNSLKYAFTPAIVKAMTKLENLVVAHCDVMESLVGDEDRDGEHEEGDDYKVSREVKIIRFERLHSLILWDLPNIASICASSWELELPSIRKLQIYCCPKLRVSSLLTPHQVDEKLHNNLSNASDDTHFEKNQPRMWYFVCTSFCFNLIPYKNTTEKSTKVENYVPSNSERKLEMSRMPCLEELNIDECELHDTVLLQGDHQRISNFPALNGCLFQKLTSLTMQNCDNIIVLLSLSPLRTLECLEKLEVMHCKNVEQIISQEELETSENKLMFPKLQNLVLCYMPDIKAFCQSSCLLDFPSLRKLAIEYCPKIEVFSGGSCHTPKLEDVQITGPHGSNHIQNGDLNATIQGF</sequence>
<dbReference type="InterPro" id="IPR027417">
    <property type="entry name" value="P-loop_NTPase"/>
</dbReference>
<protein>
    <submittedName>
        <fullName evidence="7">Uncharacterized protein</fullName>
    </submittedName>
</protein>
<feature type="domain" description="NB-ARC" evidence="5">
    <location>
        <begin position="162"/>
        <end position="327"/>
    </location>
</feature>
<evidence type="ECO:0000256" key="4">
    <source>
        <dbReference type="ARBA" id="ARBA00022840"/>
    </source>
</evidence>
<evidence type="ECO:0000256" key="3">
    <source>
        <dbReference type="ARBA" id="ARBA00022821"/>
    </source>
</evidence>
<keyword evidence="4" id="KW-0067">ATP-binding</keyword>
<dbReference type="Gene3D" id="3.40.50.300">
    <property type="entry name" value="P-loop containing nucleotide triphosphate hydrolases"/>
    <property type="match status" value="1"/>
</dbReference>
<comment type="similarity">
    <text evidence="1">Belongs to the disease resistance NB-LRR family.</text>
</comment>
<dbReference type="SUPFAM" id="SSF52058">
    <property type="entry name" value="L domain-like"/>
    <property type="match status" value="1"/>
</dbReference>
<organism evidence="7 8">
    <name type="scientific">Stylosanthes scabra</name>
    <dbReference type="NCBI Taxonomy" id="79078"/>
    <lineage>
        <taxon>Eukaryota</taxon>
        <taxon>Viridiplantae</taxon>
        <taxon>Streptophyta</taxon>
        <taxon>Embryophyta</taxon>
        <taxon>Tracheophyta</taxon>
        <taxon>Spermatophyta</taxon>
        <taxon>Magnoliopsida</taxon>
        <taxon>eudicotyledons</taxon>
        <taxon>Gunneridae</taxon>
        <taxon>Pentapetalae</taxon>
        <taxon>rosids</taxon>
        <taxon>fabids</taxon>
        <taxon>Fabales</taxon>
        <taxon>Fabaceae</taxon>
        <taxon>Papilionoideae</taxon>
        <taxon>50 kb inversion clade</taxon>
        <taxon>dalbergioids sensu lato</taxon>
        <taxon>Dalbergieae</taxon>
        <taxon>Pterocarpus clade</taxon>
        <taxon>Stylosanthes</taxon>
    </lineage>
</organism>
<dbReference type="EMBL" id="JASCZI010241685">
    <property type="protein sequence ID" value="MED6204774.1"/>
    <property type="molecule type" value="Genomic_DNA"/>
</dbReference>
<dbReference type="Pfam" id="PF00931">
    <property type="entry name" value="NB-ARC"/>
    <property type="match status" value="1"/>
</dbReference>
<dbReference type="PANTHER" id="PTHR33463">
    <property type="entry name" value="NB-ARC DOMAIN-CONTAINING PROTEIN-RELATED"/>
    <property type="match status" value="1"/>
</dbReference>
<dbReference type="PRINTS" id="PR00364">
    <property type="entry name" value="DISEASERSIST"/>
</dbReference>
<dbReference type="InterPro" id="IPR042197">
    <property type="entry name" value="Apaf_helical"/>
</dbReference>
<dbReference type="Proteomes" id="UP001341840">
    <property type="component" value="Unassembled WGS sequence"/>
</dbReference>
<evidence type="ECO:0000313" key="8">
    <source>
        <dbReference type="Proteomes" id="UP001341840"/>
    </source>
</evidence>